<keyword evidence="3" id="KW-0456">Lyase</keyword>
<dbReference type="InterPro" id="IPR006157">
    <property type="entry name" value="FolB_dom"/>
</dbReference>
<dbReference type="GO" id="GO:0006760">
    <property type="term" value="P:folic acid-containing compound metabolic process"/>
    <property type="evidence" value="ECO:0007669"/>
    <property type="project" value="InterPro"/>
</dbReference>
<comment type="function">
    <text evidence="1">Catalyzes the formation of 4-(hydroxymethyl)-2-furancarboxaldehyde phosphate (4-HFC-P) from two molecules of glyceraldehyde-3-P (GA-3-P).</text>
</comment>
<dbReference type="SMART" id="SM00905">
    <property type="entry name" value="FolB"/>
    <property type="match status" value="1"/>
</dbReference>
<dbReference type="InterPro" id="IPR007565">
    <property type="entry name" value="4HFCP_synth"/>
</dbReference>
<dbReference type="GO" id="GO:0004150">
    <property type="term" value="F:dihydroneopterin aldolase activity"/>
    <property type="evidence" value="ECO:0007669"/>
    <property type="project" value="InterPro"/>
</dbReference>
<keyword evidence="4" id="KW-0704">Schiff base</keyword>
<evidence type="ECO:0000256" key="5">
    <source>
        <dbReference type="ARBA" id="ARBA00032523"/>
    </source>
</evidence>
<dbReference type="EC" id="4.2.3.153" evidence="2"/>
<proteinExistence type="predicted"/>
<dbReference type="Pfam" id="PF02152">
    <property type="entry name" value="FolB"/>
    <property type="match status" value="1"/>
</dbReference>
<evidence type="ECO:0000256" key="2">
    <source>
        <dbReference type="ARBA" id="ARBA00012553"/>
    </source>
</evidence>
<evidence type="ECO:0000256" key="3">
    <source>
        <dbReference type="ARBA" id="ARBA00023239"/>
    </source>
</evidence>
<comment type="caution">
    <text evidence="8">The sequence shown here is derived from an EMBL/GenBank/DDBJ whole genome shotgun (WGS) entry which is preliminary data.</text>
</comment>
<evidence type="ECO:0000313" key="8">
    <source>
        <dbReference type="EMBL" id="HGC41790.1"/>
    </source>
</evidence>
<dbReference type="EMBL" id="DTQM01000019">
    <property type="protein sequence ID" value="HGC41790.1"/>
    <property type="molecule type" value="Genomic_DNA"/>
</dbReference>
<sequence>MTWMLASVVGPDEAELALAGGADIIDFKDPTQGALGAVAPEVVRAGVLRIGQRKPSSAVLGNIPTTPDALLPAIGEMAKTGVHYLKLGIFPDFPAESAIKSLAGVAHEIKLIAVFFADQHPDLSLLPLLAECGFAGTMLDTSDKSSGHLLDYFDIPQLSRFTEECRRLHLLMGLAGGLELPDIPRLLLLDPVLLGFRTALCGHQGRNGTIDLQSAKKVRALIPILEKNHTGVDYHLLAARGYGPDMPDDPALTDRVYLRDFVLPMQIGVYAREQNLLQKVRFNVEVTITRTRRVASDLVDVFSYDVISDTIRMLADAGHVGLVETLAERIAERLLHHPRLVKVRVQVEKLETKSGIVGIAIERDHVADDLATSLCLRETERLGARS</sequence>
<gene>
    <name evidence="8" type="ORF">ENY07_00980</name>
</gene>
<evidence type="ECO:0000259" key="7">
    <source>
        <dbReference type="SMART" id="SM00905"/>
    </source>
</evidence>
<feature type="domain" description="Dihydroneopterin aldolase/epimerase" evidence="7">
    <location>
        <begin position="256"/>
        <end position="363"/>
    </location>
</feature>
<organism evidence="8">
    <name type="scientific">Acidicaldus sp</name>
    <dbReference type="NCBI Taxonomy" id="1872105"/>
    <lineage>
        <taxon>Bacteria</taxon>
        <taxon>Pseudomonadati</taxon>
        <taxon>Pseudomonadota</taxon>
        <taxon>Alphaproteobacteria</taxon>
        <taxon>Acetobacterales</taxon>
        <taxon>Acetobacteraceae</taxon>
        <taxon>Acidicaldus</taxon>
    </lineage>
</organism>
<dbReference type="Pfam" id="PF04476">
    <property type="entry name" value="4HFCP_synth"/>
    <property type="match status" value="1"/>
</dbReference>
<dbReference type="Gene3D" id="3.30.1130.10">
    <property type="match status" value="1"/>
</dbReference>
<evidence type="ECO:0000256" key="6">
    <source>
        <dbReference type="ARBA" id="ARBA00047628"/>
    </source>
</evidence>
<dbReference type="InterPro" id="IPR043133">
    <property type="entry name" value="GTP-CH-I_C/QueF"/>
</dbReference>
<evidence type="ECO:0000256" key="1">
    <source>
        <dbReference type="ARBA" id="ARBA00003810"/>
    </source>
</evidence>
<comment type="catalytic activity">
    <reaction evidence="6">
        <text>2 D-glyceraldehyde 3-phosphate = 4-(hydroxymethyl)-2-furancarboxaldehyde phosphate + phosphate + 2 H2O</text>
        <dbReference type="Rhea" id="RHEA:43536"/>
        <dbReference type="ChEBI" id="CHEBI:15377"/>
        <dbReference type="ChEBI" id="CHEBI:43474"/>
        <dbReference type="ChEBI" id="CHEBI:59776"/>
        <dbReference type="ChEBI" id="CHEBI:83407"/>
        <dbReference type="EC" id="4.2.3.153"/>
    </reaction>
</comment>
<dbReference type="NCBIfam" id="TIGR00526">
    <property type="entry name" value="folB_dom"/>
    <property type="match status" value="1"/>
</dbReference>
<protein>
    <recommendedName>
        <fullName evidence="2">(5-formylfuran-3-yl)methyl phosphate synthase</fullName>
        <ecNumber evidence="2">4.2.3.153</ecNumber>
    </recommendedName>
    <alternativeName>
        <fullName evidence="5">4-(hydroxymethyl)-2-furancarboxaldehyde-phosphate synthase</fullName>
    </alternativeName>
</protein>
<dbReference type="SUPFAM" id="SSF55620">
    <property type="entry name" value="Tetrahydrobiopterin biosynthesis enzymes-like"/>
    <property type="match status" value="1"/>
</dbReference>
<accession>A0A8J4H9K4</accession>
<reference evidence="8" key="1">
    <citation type="journal article" date="2020" name="mSystems">
        <title>Genome- and Community-Level Interaction Insights into Carbon Utilization and Element Cycling Functions of Hydrothermarchaeota in Hydrothermal Sediment.</title>
        <authorList>
            <person name="Zhou Z."/>
            <person name="Liu Y."/>
            <person name="Xu W."/>
            <person name="Pan J."/>
            <person name="Luo Z.H."/>
            <person name="Li M."/>
        </authorList>
    </citation>
    <scope>NUCLEOTIDE SEQUENCE</scope>
    <source>
        <strain evidence="8">SpSt-997</strain>
    </source>
</reference>
<dbReference type="AlphaFoldDB" id="A0A8J4H9K4"/>
<evidence type="ECO:0000256" key="4">
    <source>
        <dbReference type="ARBA" id="ARBA00023270"/>
    </source>
</evidence>
<name>A0A8J4H9K4_9PROT</name>